<proteinExistence type="inferred from homology"/>
<organism evidence="16 17">
    <name type="scientific">Dialister succinatiphilus YIT 11850</name>
    <dbReference type="NCBI Taxonomy" id="742743"/>
    <lineage>
        <taxon>Bacteria</taxon>
        <taxon>Bacillati</taxon>
        <taxon>Bacillota</taxon>
        <taxon>Negativicutes</taxon>
        <taxon>Veillonellales</taxon>
        <taxon>Veillonellaceae</taxon>
        <taxon>Dialister</taxon>
    </lineage>
</organism>
<evidence type="ECO:0000256" key="2">
    <source>
        <dbReference type="ARBA" id="ARBA00007370"/>
    </source>
</evidence>
<dbReference type="InterPro" id="IPR020568">
    <property type="entry name" value="Ribosomal_Su5_D2-typ_SF"/>
</dbReference>
<feature type="domain" description="GHMP kinase C-terminal" evidence="15">
    <location>
        <begin position="230"/>
        <end position="277"/>
    </location>
</feature>
<dbReference type="InterPro" id="IPR014721">
    <property type="entry name" value="Ribsml_uS5_D2-typ_fold_subgr"/>
</dbReference>
<comment type="pathway">
    <text evidence="1 13">Amino-acid biosynthesis; L-threonine biosynthesis; L-threonine from L-aspartate: step 4/5.</text>
</comment>
<dbReference type="GO" id="GO:0009088">
    <property type="term" value="P:threonine biosynthetic process"/>
    <property type="evidence" value="ECO:0007669"/>
    <property type="project" value="UniProtKB-UniRule"/>
</dbReference>
<evidence type="ECO:0000313" key="17">
    <source>
        <dbReference type="Proteomes" id="UP000003277"/>
    </source>
</evidence>
<dbReference type="OrthoDB" id="9769912at2"/>
<dbReference type="SUPFAM" id="SSF54211">
    <property type="entry name" value="Ribosomal protein S5 domain 2-like"/>
    <property type="match status" value="1"/>
</dbReference>
<keyword evidence="6 13" id="KW-0808">Transferase</keyword>
<keyword evidence="10 13" id="KW-0067">ATP-binding</keyword>
<evidence type="ECO:0000256" key="13">
    <source>
        <dbReference type="HAMAP-Rule" id="MF_00384"/>
    </source>
</evidence>
<dbReference type="GO" id="GO:0005737">
    <property type="term" value="C:cytoplasm"/>
    <property type="evidence" value="ECO:0007669"/>
    <property type="project" value="UniProtKB-SubCell"/>
</dbReference>
<evidence type="ECO:0000256" key="8">
    <source>
        <dbReference type="ARBA" id="ARBA00022741"/>
    </source>
</evidence>
<evidence type="ECO:0000256" key="5">
    <source>
        <dbReference type="ARBA" id="ARBA00022605"/>
    </source>
</evidence>
<evidence type="ECO:0000256" key="6">
    <source>
        <dbReference type="ARBA" id="ARBA00022679"/>
    </source>
</evidence>
<evidence type="ECO:0000313" key="16">
    <source>
        <dbReference type="EMBL" id="EHO63599.1"/>
    </source>
</evidence>
<dbReference type="InterPro" id="IPR006203">
    <property type="entry name" value="GHMP_knse_ATP-bd_CS"/>
</dbReference>
<dbReference type="InterPro" id="IPR000870">
    <property type="entry name" value="Homoserine_kinase"/>
</dbReference>
<protein>
    <recommendedName>
        <fullName evidence="4 13">Homoserine kinase</fullName>
        <shortName evidence="13">HK</shortName>
        <shortName evidence="13">HSK</shortName>
        <ecNumber evidence="3 13">2.7.1.39</ecNumber>
    </recommendedName>
</protein>
<keyword evidence="13" id="KW-0963">Cytoplasm</keyword>
<dbReference type="Pfam" id="PF00288">
    <property type="entry name" value="GHMP_kinases_N"/>
    <property type="match status" value="1"/>
</dbReference>
<dbReference type="GO" id="GO:0004413">
    <property type="term" value="F:homoserine kinase activity"/>
    <property type="evidence" value="ECO:0007669"/>
    <property type="project" value="UniProtKB-UniRule"/>
</dbReference>
<comment type="similarity">
    <text evidence="2 13">Belongs to the GHMP kinase family. Homoserine kinase subfamily.</text>
</comment>
<dbReference type="Gene3D" id="3.30.70.890">
    <property type="entry name" value="GHMP kinase, C-terminal domain"/>
    <property type="match status" value="1"/>
</dbReference>
<dbReference type="NCBIfam" id="NF002288">
    <property type="entry name" value="PRK01212.1-4"/>
    <property type="match status" value="1"/>
</dbReference>
<evidence type="ECO:0000256" key="10">
    <source>
        <dbReference type="ARBA" id="ARBA00022840"/>
    </source>
</evidence>
<dbReference type="PATRIC" id="fig|742743.3.peg.626"/>
<evidence type="ECO:0000256" key="3">
    <source>
        <dbReference type="ARBA" id="ARBA00012078"/>
    </source>
</evidence>
<dbReference type="InterPro" id="IPR036554">
    <property type="entry name" value="GHMP_kinase_C_sf"/>
</dbReference>
<dbReference type="GeneID" id="98912282"/>
<comment type="function">
    <text evidence="12 13">Catalyzes the ATP-dependent phosphorylation of L-homoserine to L-homoserine phosphate.</text>
</comment>
<comment type="subcellular location">
    <subcellularLocation>
        <location evidence="13">Cytoplasm</location>
    </subcellularLocation>
</comment>
<evidence type="ECO:0000256" key="7">
    <source>
        <dbReference type="ARBA" id="ARBA00022697"/>
    </source>
</evidence>
<dbReference type="RefSeq" id="WP_008859120.1">
    <property type="nucleotide sequence ID" value="NZ_JH591187.1"/>
</dbReference>
<comment type="caution">
    <text evidence="16">The sequence shown here is derived from an EMBL/GenBank/DDBJ whole genome shotgun (WGS) entry which is preliminary data.</text>
</comment>
<evidence type="ECO:0000256" key="11">
    <source>
        <dbReference type="ARBA" id="ARBA00049375"/>
    </source>
</evidence>
<reference evidence="16 17" key="1">
    <citation type="submission" date="2011-11" db="EMBL/GenBank/DDBJ databases">
        <title>The Genome Sequence of Dialister succinatiphilus YIT 11850.</title>
        <authorList>
            <consortium name="The Broad Institute Genome Sequencing Platform"/>
            <person name="Earl A."/>
            <person name="Ward D."/>
            <person name="Feldgarden M."/>
            <person name="Gevers D."/>
            <person name="Morotomi M."/>
            <person name="Young S.K."/>
            <person name="Zeng Q."/>
            <person name="Gargeya S."/>
            <person name="Fitzgerald M."/>
            <person name="Haas B."/>
            <person name="Abouelleil A."/>
            <person name="Alvarado L."/>
            <person name="Arachchi H.M."/>
            <person name="Berlin A."/>
            <person name="Brown A."/>
            <person name="Chapman S.B."/>
            <person name="Dunbar C."/>
            <person name="Gearin G."/>
            <person name="Goldberg J."/>
            <person name="Griggs A."/>
            <person name="Gujja S."/>
            <person name="Heiman D."/>
            <person name="Howarth C."/>
            <person name="Lui A."/>
            <person name="MacDonald P.J.P."/>
            <person name="Montmayeur A."/>
            <person name="Murphy C."/>
            <person name="Neiman D."/>
            <person name="Pearson M."/>
            <person name="Priest M."/>
            <person name="Roberts A."/>
            <person name="Saif S."/>
            <person name="Shea T."/>
            <person name="Sisk P."/>
            <person name="Stolte C."/>
            <person name="Sykes S."/>
            <person name="Wortman J."/>
            <person name="Nusbaum C."/>
            <person name="Birren B."/>
        </authorList>
    </citation>
    <scope>NUCLEOTIDE SEQUENCE [LARGE SCALE GENOMIC DNA]</scope>
    <source>
        <strain evidence="16 17">YIT 11850</strain>
    </source>
</reference>
<dbReference type="PANTHER" id="PTHR20861:SF1">
    <property type="entry name" value="HOMOSERINE KINASE"/>
    <property type="match status" value="1"/>
</dbReference>
<dbReference type="eggNOG" id="COG0083">
    <property type="taxonomic scope" value="Bacteria"/>
</dbReference>
<accession>H1CZ28</accession>
<evidence type="ECO:0000256" key="12">
    <source>
        <dbReference type="ARBA" id="ARBA00049954"/>
    </source>
</evidence>
<dbReference type="PROSITE" id="PS00627">
    <property type="entry name" value="GHMP_KINASES_ATP"/>
    <property type="match status" value="1"/>
</dbReference>
<keyword evidence="7 13" id="KW-0791">Threonine biosynthesis</keyword>
<dbReference type="InterPro" id="IPR006204">
    <property type="entry name" value="GHMP_kinase_N_dom"/>
</dbReference>
<dbReference type="Pfam" id="PF08544">
    <property type="entry name" value="GHMP_kinases_C"/>
    <property type="match status" value="1"/>
</dbReference>
<dbReference type="Gene3D" id="3.30.230.10">
    <property type="match status" value="1"/>
</dbReference>
<evidence type="ECO:0000256" key="1">
    <source>
        <dbReference type="ARBA" id="ARBA00005015"/>
    </source>
</evidence>
<evidence type="ECO:0000259" key="14">
    <source>
        <dbReference type="Pfam" id="PF00288"/>
    </source>
</evidence>
<keyword evidence="17" id="KW-1185">Reference proteome</keyword>
<dbReference type="PRINTS" id="PR00958">
    <property type="entry name" value="HOMSERKINASE"/>
</dbReference>
<dbReference type="STRING" id="742743.HMPREF9453_00616"/>
<evidence type="ECO:0000259" key="15">
    <source>
        <dbReference type="Pfam" id="PF08544"/>
    </source>
</evidence>
<dbReference type="PANTHER" id="PTHR20861">
    <property type="entry name" value="HOMOSERINE/4-DIPHOSPHOCYTIDYL-2-C-METHYL-D-ERYTHRITOL KINASE"/>
    <property type="match status" value="1"/>
</dbReference>
<dbReference type="SUPFAM" id="SSF55060">
    <property type="entry name" value="GHMP Kinase, C-terminal domain"/>
    <property type="match status" value="1"/>
</dbReference>
<dbReference type="GO" id="GO:0005524">
    <property type="term" value="F:ATP binding"/>
    <property type="evidence" value="ECO:0007669"/>
    <property type="project" value="UniProtKB-UniRule"/>
</dbReference>
<dbReference type="PIRSF" id="PIRSF000676">
    <property type="entry name" value="Homoser_kin"/>
    <property type="match status" value="1"/>
</dbReference>
<evidence type="ECO:0000256" key="4">
    <source>
        <dbReference type="ARBA" id="ARBA00017858"/>
    </source>
</evidence>
<dbReference type="EMBL" id="ADLT01000015">
    <property type="protein sequence ID" value="EHO63599.1"/>
    <property type="molecule type" value="Genomic_DNA"/>
</dbReference>
<dbReference type="UniPathway" id="UPA00050">
    <property type="reaction ID" value="UER00064"/>
</dbReference>
<dbReference type="EC" id="2.7.1.39" evidence="3 13"/>
<keyword evidence="8 13" id="KW-0547">Nucleotide-binding</keyword>
<evidence type="ECO:0000256" key="9">
    <source>
        <dbReference type="ARBA" id="ARBA00022777"/>
    </source>
</evidence>
<name>H1CZ28_9FIRM</name>
<dbReference type="Proteomes" id="UP000003277">
    <property type="component" value="Unassembled WGS sequence"/>
</dbReference>
<dbReference type="InterPro" id="IPR013750">
    <property type="entry name" value="GHMP_kinase_C_dom"/>
</dbReference>
<sequence length="307" mass="32652">MTENKTYIVRVPATTANIGSGFDTLGMSLGLYNVVQFVPAEGTPLVETKIEAEGEGAGQITEGLDNMIIKAMDETAREAGKSIPGGKMYLINRIPFARGLGSSSAAIASGVFLANMLMGEPFNRKEILDITAAMEGHPDNAAPAILGGFCMALLKDGNVTAERIDIPSHWKAVVTIPDFELHTEKARAVLPDSYPRSDAVHNIGAVSFLMAAFMYQKPEYLKLGLDDVIHVPYRLNLIPGASDVIRNAERAGAYGATISGSGPTIIAFAPADRAEKVGIAMVNGFAAAHITSRYLVLDFDHNGIMAV</sequence>
<comment type="catalytic activity">
    <reaction evidence="11 13">
        <text>L-homoserine + ATP = O-phospho-L-homoserine + ADP + H(+)</text>
        <dbReference type="Rhea" id="RHEA:13985"/>
        <dbReference type="ChEBI" id="CHEBI:15378"/>
        <dbReference type="ChEBI" id="CHEBI:30616"/>
        <dbReference type="ChEBI" id="CHEBI:57476"/>
        <dbReference type="ChEBI" id="CHEBI:57590"/>
        <dbReference type="ChEBI" id="CHEBI:456216"/>
        <dbReference type="EC" id="2.7.1.39"/>
    </reaction>
</comment>
<gene>
    <name evidence="13" type="primary">thrB</name>
    <name evidence="16" type="ORF">HMPREF9453_00616</name>
</gene>
<dbReference type="HOGENOM" id="CLU_041243_0_2_9"/>
<keyword evidence="5 13" id="KW-0028">Amino-acid biosynthesis</keyword>
<dbReference type="AlphaFoldDB" id="H1CZ28"/>
<feature type="domain" description="GHMP kinase N-terminal" evidence="14">
    <location>
        <begin position="66"/>
        <end position="148"/>
    </location>
</feature>
<keyword evidence="9 13" id="KW-0418">Kinase</keyword>
<dbReference type="HAMAP" id="MF_00384">
    <property type="entry name" value="Homoser_kinase"/>
    <property type="match status" value="1"/>
</dbReference>
<dbReference type="NCBIfam" id="TIGR00191">
    <property type="entry name" value="thrB"/>
    <property type="match status" value="1"/>
</dbReference>
<feature type="binding site" evidence="13">
    <location>
        <begin position="95"/>
        <end position="105"/>
    </location>
    <ligand>
        <name>ATP</name>
        <dbReference type="ChEBI" id="CHEBI:30616"/>
    </ligand>
</feature>